<dbReference type="GO" id="GO:0005874">
    <property type="term" value="C:microtubule"/>
    <property type="evidence" value="ECO:0007669"/>
    <property type="project" value="UniProtKB-KW"/>
</dbReference>
<dbReference type="Gene3D" id="1.25.40.10">
    <property type="entry name" value="Tetratricopeptide repeat domain"/>
    <property type="match status" value="1"/>
</dbReference>
<dbReference type="PANTHER" id="PTHR46512">
    <property type="entry name" value="PEPTIDYLPROLYL ISOMERASE"/>
    <property type="match status" value="1"/>
</dbReference>
<keyword evidence="14" id="KW-0413">Isomerase</keyword>
<evidence type="ECO:0000256" key="12">
    <source>
        <dbReference type="ARBA" id="ARBA00023212"/>
    </source>
</evidence>
<keyword evidence="11" id="KW-0496">Mitochondrion</keyword>
<evidence type="ECO:0000256" key="5">
    <source>
        <dbReference type="ARBA" id="ARBA00022481"/>
    </source>
</evidence>
<dbReference type="GO" id="GO:0003755">
    <property type="term" value="F:peptidyl-prolyl cis-trans isomerase activity"/>
    <property type="evidence" value="ECO:0007669"/>
    <property type="project" value="UniProtKB-KW"/>
</dbReference>
<dbReference type="SUPFAM" id="SSF48452">
    <property type="entry name" value="TPR-like"/>
    <property type="match status" value="1"/>
</dbReference>
<keyword evidence="8" id="KW-0677">Repeat</keyword>
<dbReference type="InterPro" id="IPR046357">
    <property type="entry name" value="PPIase_dom_sf"/>
</dbReference>
<reference evidence="18 19" key="1">
    <citation type="journal article" date="2020" name="J. Phycol.">
        <title>Comparative genome analysis reveals Cyanidiococcus gen. nov., a new extremophilic red algal genus sister to Cyanidioschyzon (Cyanidioschyzonaceae, Rhodophyta).</title>
        <authorList>
            <person name="Liu S.-L."/>
            <person name="Chiang Y.-R."/>
            <person name="Yoon H.S."/>
            <person name="Fu H.-Y."/>
        </authorList>
    </citation>
    <scope>NUCLEOTIDE SEQUENCE [LARGE SCALE GENOMIC DNA]</scope>
    <source>
        <strain evidence="18 19">THAL066</strain>
    </source>
</reference>
<evidence type="ECO:0000259" key="17">
    <source>
        <dbReference type="PROSITE" id="PS50059"/>
    </source>
</evidence>
<evidence type="ECO:0000256" key="4">
    <source>
        <dbReference type="ARBA" id="ARBA00004514"/>
    </source>
</evidence>
<dbReference type="PROSITE" id="PS50005">
    <property type="entry name" value="TPR"/>
    <property type="match status" value="1"/>
</dbReference>
<keyword evidence="13" id="KW-0539">Nucleus</keyword>
<evidence type="ECO:0000256" key="15">
    <source>
        <dbReference type="PROSITE-ProRule" id="PRU00339"/>
    </source>
</evidence>
<dbReference type="GO" id="GO:0005634">
    <property type="term" value="C:nucleus"/>
    <property type="evidence" value="ECO:0007669"/>
    <property type="project" value="UniProtKB-SubCell"/>
</dbReference>
<evidence type="ECO:0000256" key="9">
    <source>
        <dbReference type="ARBA" id="ARBA00022803"/>
    </source>
</evidence>
<evidence type="ECO:0000256" key="13">
    <source>
        <dbReference type="ARBA" id="ARBA00023242"/>
    </source>
</evidence>
<dbReference type="InterPro" id="IPR050754">
    <property type="entry name" value="FKBP4/5/8-like"/>
</dbReference>
<feature type="repeat" description="TPR" evidence="15">
    <location>
        <begin position="408"/>
        <end position="441"/>
    </location>
</feature>
<evidence type="ECO:0000256" key="1">
    <source>
        <dbReference type="ARBA" id="ARBA00004123"/>
    </source>
</evidence>
<dbReference type="GO" id="GO:0005739">
    <property type="term" value="C:mitochondrion"/>
    <property type="evidence" value="ECO:0007669"/>
    <property type="project" value="UniProtKB-SubCell"/>
</dbReference>
<evidence type="ECO:0000256" key="10">
    <source>
        <dbReference type="ARBA" id="ARBA00022990"/>
    </source>
</evidence>
<keyword evidence="16" id="KW-0175">Coiled coil</keyword>
<dbReference type="InterPro" id="IPR011990">
    <property type="entry name" value="TPR-like_helical_dom_sf"/>
</dbReference>
<keyword evidence="12" id="KW-0206">Cytoskeleton</keyword>
<dbReference type="SUPFAM" id="SSF54534">
    <property type="entry name" value="FKBP-like"/>
    <property type="match status" value="1"/>
</dbReference>
<keyword evidence="12" id="KW-0963">Cytoplasm</keyword>
<evidence type="ECO:0000256" key="2">
    <source>
        <dbReference type="ARBA" id="ARBA00004173"/>
    </source>
</evidence>
<dbReference type="GO" id="GO:0005829">
    <property type="term" value="C:cytosol"/>
    <property type="evidence" value="ECO:0007669"/>
    <property type="project" value="UniProtKB-SubCell"/>
</dbReference>
<dbReference type="Gene3D" id="3.10.50.40">
    <property type="match status" value="1"/>
</dbReference>
<dbReference type="Pfam" id="PF00254">
    <property type="entry name" value="FKBP_C"/>
    <property type="match status" value="1"/>
</dbReference>
<dbReference type="InterPro" id="IPR013105">
    <property type="entry name" value="TPR_2"/>
</dbReference>
<dbReference type="SMART" id="SM00028">
    <property type="entry name" value="TPR"/>
    <property type="match status" value="2"/>
</dbReference>
<dbReference type="AlphaFoldDB" id="A0A7J7IL30"/>
<keyword evidence="6" id="KW-0597">Phosphoprotein</keyword>
<evidence type="ECO:0000256" key="7">
    <source>
        <dbReference type="ARBA" id="ARBA00022701"/>
    </source>
</evidence>
<dbReference type="EMBL" id="VWRR01000005">
    <property type="protein sequence ID" value="KAF6003836.1"/>
    <property type="molecule type" value="Genomic_DNA"/>
</dbReference>
<evidence type="ECO:0000256" key="8">
    <source>
        <dbReference type="ARBA" id="ARBA00022737"/>
    </source>
</evidence>
<evidence type="ECO:0000256" key="11">
    <source>
        <dbReference type="ARBA" id="ARBA00023128"/>
    </source>
</evidence>
<dbReference type="Proteomes" id="UP000530660">
    <property type="component" value="Unassembled WGS sequence"/>
</dbReference>
<protein>
    <recommendedName>
        <fullName evidence="14">peptidylprolyl isomerase</fullName>
        <ecNumber evidence="14">5.2.1.8</ecNumber>
    </recommendedName>
</protein>
<dbReference type="EC" id="5.2.1.8" evidence="14"/>
<dbReference type="Pfam" id="PF13374">
    <property type="entry name" value="TPR_10"/>
    <property type="match status" value="1"/>
</dbReference>
<comment type="catalytic activity">
    <reaction evidence="14">
        <text>[protein]-peptidylproline (omega=180) = [protein]-peptidylproline (omega=0)</text>
        <dbReference type="Rhea" id="RHEA:16237"/>
        <dbReference type="Rhea" id="RHEA-COMP:10747"/>
        <dbReference type="Rhea" id="RHEA-COMP:10748"/>
        <dbReference type="ChEBI" id="CHEBI:83833"/>
        <dbReference type="ChEBI" id="CHEBI:83834"/>
        <dbReference type="EC" id="5.2.1.8"/>
    </reaction>
</comment>
<gene>
    <name evidence="18" type="primary">ZC3H7B</name>
    <name evidence="18" type="ORF">F1559_002314</name>
</gene>
<name>A0A7J7IL30_9RHOD</name>
<dbReference type="PROSITE" id="PS50059">
    <property type="entry name" value="FKBP_PPIASE"/>
    <property type="match status" value="1"/>
</dbReference>
<keyword evidence="9 15" id="KW-0802">TPR repeat</keyword>
<comment type="caution">
    <text evidence="18">The sequence shown here is derived from an EMBL/GenBank/DDBJ whole genome shotgun (WGS) entry which is preliminary data.</text>
</comment>
<evidence type="ECO:0000256" key="14">
    <source>
        <dbReference type="PROSITE-ProRule" id="PRU00277"/>
    </source>
</evidence>
<keyword evidence="5" id="KW-0488">Methylation</keyword>
<dbReference type="InterPro" id="IPR001179">
    <property type="entry name" value="PPIase_FKBP_dom"/>
</dbReference>
<evidence type="ECO:0000313" key="18">
    <source>
        <dbReference type="EMBL" id="KAF6003836.1"/>
    </source>
</evidence>
<sequence length="489" mass="52846">MSSQERRDDTVQLLPPGHAAYGKVYKVVLASRGAHQTPADGGDAEPTEAVALPPPPVLGERVAIHYRAYVAAKDTDLVREPDAQGRVQFDSSSDSVGDASVPFTFVLGRHQVIPVVELALFTMRPGERALVRCLAPKYAYNGCGRKAKRGQWIVKPNCASIELEITFLGTVRMVGGFLQLVSANGGAATALPGETRGGSPALERGSDLASVAVTATQMASMTLGDDDTAVSGTLNAAKMATTTSASNVTAPPLLRYRKTRAFTDLQTDAERLAYALEAKELGNYYFKGGQLEAATQEYEVALQTLQLWGKRAPADASADDALKAGAEPDPQVEVQREQLTRTLLNNLARVHYRRGAYHDAIRLAGLVLESLKQATESERTVDGENTTLVEAVATTNVTNGTSHRSLMVKALFTRGQAHRQLGDYDEAKRDLVQVTRLETKHTAAKKELEQLQQLIEAHRRREKRAFGGIFSSATRRASTASHLTHSKGT</sequence>
<keyword evidence="14" id="KW-0697">Rotamase</keyword>
<evidence type="ECO:0000256" key="16">
    <source>
        <dbReference type="SAM" id="Coils"/>
    </source>
</evidence>
<dbReference type="Pfam" id="PF07719">
    <property type="entry name" value="TPR_2"/>
    <property type="match status" value="1"/>
</dbReference>
<dbReference type="InterPro" id="IPR019734">
    <property type="entry name" value="TPR_rpt"/>
</dbReference>
<keyword evidence="7" id="KW-0493">Microtubule</keyword>
<evidence type="ECO:0000256" key="6">
    <source>
        <dbReference type="ARBA" id="ARBA00022553"/>
    </source>
</evidence>
<organism evidence="18 19">
    <name type="scientific">Cyanidiococcus yangmingshanensis</name>
    <dbReference type="NCBI Taxonomy" id="2690220"/>
    <lineage>
        <taxon>Eukaryota</taxon>
        <taxon>Rhodophyta</taxon>
        <taxon>Bangiophyceae</taxon>
        <taxon>Cyanidiales</taxon>
        <taxon>Cyanidiaceae</taxon>
        <taxon>Cyanidiococcus</taxon>
    </lineage>
</organism>
<evidence type="ECO:0000256" key="3">
    <source>
        <dbReference type="ARBA" id="ARBA00004245"/>
    </source>
</evidence>
<keyword evidence="10" id="KW-0007">Acetylation</keyword>
<keyword evidence="19" id="KW-1185">Reference proteome</keyword>
<dbReference type="OrthoDB" id="433738at2759"/>
<feature type="domain" description="PPIase FKBP-type" evidence="17">
    <location>
        <begin position="59"/>
        <end position="171"/>
    </location>
</feature>
<evidence type="ECO:0000313" key="19">
    <source>
        <dbReference type="Proteomes" id="UP000530660"/>
    </source>
</evidence>
<feature type="coiled-coil region" evidence="16">
    <location>
        <begin position="434"/>
        <end position="461"/>
    </location>
</feature>
<comment type="subcellular location">
    <subcellularLocation>
        <location evidence="3">Cytoplasm</location>
        <location evidence="3">Cytoskeleton</location>
    </subcellularLocation>
    <subcellularLocation>
        <location evidence="4">Cytoplasm</location>
        <location evidence="4">Cytosol</location>
    </subcellularLocation>
    <subcellularLocation>
        <location evidence="2">Mitochondrion</location>
    </subcellularLocation>
    <subcellularLocation>
        <location evidence="1">Nucleus</location>
    </subcellularLocation>
</comment>
<accession>A0A7J7IL30</accession>
<proteinExistence type="predicted"/>